<evidence type="ECO:0000256" key="1">
    <source>
        <dbReference type="SAM" id="Phobius"/>
    </source>
</evidence>
<organism evidence="2">
    <name type="scientific">Pseudomonas phage HRDY3</name>
    <dbReference type="NCBI Taxonomy" id="3236930"/>
    <lineage>
        <taxon>Viruses</taxon>
    </lineage>
</organism>
<dbReference type="EMBL" id="PQ015379">
    <property type="protein sequence ID" value="XDJ14997.1"/>
    <property type="molecule type" value="Genomic_DNA"/>
</dbReference>
<keyword evidence="1" id="KW-0472">Membrane</keyword>
<accession>A0AB39CDS5</accession>
<evidence type="ECO:0000313" key="2">
    <source>
        <dbReference type="EMBL" id="XDJ14997.1"/>
    </source>
</evidence>
<feature type="transmembrane region" description="Helical" evidence="1">
    <location>
        <begin position="36"/>
        <end position="54"/>
    </location>
</feature>
<sequence length="84" mass="9883">MIVIICWLLVLAWFGYGVWYVYDTRNDDFPPGGRAWWTPIFLFFVGLWAALLILGDGAKEARRRARCYVRDRDRNTATNNNCKH</sequence>
<reference evidence="2" key="1">
    <citation type="submission" date="2024-07" db="EMBL/GenBank/DDBJ databases">
        <authorList>
            <person name="Bringhurst R.M."/>
            <person name="Homer T.E."/>
        </authorList>
    </citation>
    <scope>NUCLEOTIDE SEQUENCE</scope>
</reference>
<proteinExistence type="predicted"/>
<protein>
    <submittedName>
        <fullName evidence="2">Uncharacterized protein</fullName>
    </submittedName>
</protein>
<name>A0AB39CDS5_9VIRU</name>
<keyword evidence="1" id="KW-0812">Transmembrane</keyword>
<keyword evidence="1" id="KW-1133">Transmembrane helix</keyword>